<keyword evidence="3" id="KW-1185">Reference proteome</keyword>
<comment type="caution">
    <text evidence="2">The sequence shown here is derived from an EMBL/GenBank/DDBJ whole genome shotgun (WGS) entry which is preliminary data.</text>
</comment>
<dbReference type="Gene3D" id="2.170.150.40">
    <property type="entry name" value="Domain of unknown function (DUF427)"/>
    <property type="match status" value="2"/>
</dbReference>
<dbReference type="EMBL" id="JACHNU010000001">
    <property type="protein sequence ID" value="MBB4660664.1"/>
    <property type="molecule type" value="Genomic_DNA"/>
</dbReference>
<accession>A0A840I950</accession>
<protein>
    <submittedName>
        <fullName evidence="2">Uncharacterized protein (DUF427 family)</fullName>
    </submittedName>
</protein>
<evidence type="ECO:0000313" key="2">
    <source>
        <dbReference type="EMBL" id="MBB4660664.1"/>
    </source>
</evidence>
<proteinExistence type="predicted"/>
<sequence length="254" mass="28666">MSLTIGSGPFGQRPAGRFNVEIPAGELLFVEPSPRWVRALRGGETVIDSRRAKLLHRHGALARYFVPRDDVRWERLADLEPVAPPAGAPGLDGHVSFAWDDLDAWFEEDERLVAHAIDPYHRIDVRPTSRHVVVSAGGVVLADARHARALFETGLPTRWYLARADVLAELEPSPLRTECAYKGVASYFSARVGGELLENVAWTYRRPRHDALAVRDLICFFDEAVDVDLDGERQPRPETPWGRPGWWRDYDEAR</sequence>
<evidence type="ECO:0000313" key="3">
    <source>
        <dbReference type="Proteomes" id="UP000585272"/>
    </source>
</evidence>
<dbReference type="Pfam" id="PF04248">
    <property type="entry name" value="NTP_transf_9"/>
    <property type="match status" value="1"/>
</dbReference>
<gene>
    <name evidence="2" type="ORF">BDZ31_000237</name>
</gene>
<dbReference type="AlphaFoldDB" id="A0A840I950"/>
<dbReference type="InterPro" id="IPR007361">
    <property type="entry name" value="DUF427"/>
</dbReference>
<feature type="domain" description="DUF427" evidence="1">
    <location>
        <begin position="132"/>
        <end position="222"/>
    </location>
</feature>
<organism evidence="2 3">
    <name type="scientific">Conexibacter arvalis</name>
    <dbReference type="NCBI Taxonomy" id="912552"/>
    <lineage>
        <taxon>Bacteria</taxon>
        <taxon>Bacillati</taxon>
        <taxon>Actinomycetota</taxon>
        <taxon>Thermoleophilia</taxon>
        <taxon>Solirubrobacterales</taxon>
        <taxon>Conexibacteraceae</taxon>
        <taxon>Conexibacter</taxon>
    </lineage>
</organism>
<dbReference type="InterPro" id="IPR038694">
    <property type="entry name" value="DUF427_sf"/>
</dbReference>
<name>A0A840I950_9ACTN</name>
<dbReference type="PANTHER" id="PTHR34310:SF9">
    <property type="entry name" value="BLR5716 PROTEIN"/>
    <property type="match status" value="1"/>
</dbReference>
<evidence type="ECO:0000259" key="1">
    <source>
        <dbReference type="Pfam" id="PF04248"/>
    </source>
</evidence>
<dbReference type="PANTHER" id="PTHR34310">
    <property type="entry name" value="DUF427 DOMAIN PROTEIN (AFU_ORTHOLOGUE AFUA_3G02220)"/>
    <property type="match status" value="1"/>
</dbReference>
<dbReference type="Proteomes" id="UP000585272">
    <property type="component" value="Unassembled WGS sequence"/>
</dbReference>
<dbReference type="RefSeq" id="WP_183338182.1">
    <property type="nucleotide sequence ID" value="NZ_JACHNU010000001.1"/>
</dbReference>
<reference evidence="2 3" key="1">
    <citation type="submission" date="2020-08" db="EMBL/GenBank/DDBJ databases">
        <title>Genomic Encyclopedia of Archaeal and Bacterial Type Strains, Phase II (KMG-II): from individual species to whole genera.</title>
        <authorList>
            <person name="Goeker M."/>
        </authorList>
    </citation>
    <scope>NUCLEOTIDE SEQUENCE [LARGE SCALE GENOMIC DNA]</scope>
    <source>
        <strain evidence="2 3">DSM 23288</strain>
    </source>
</reference>